<dbReference type="OrthoDB" id="7057004at2"/>
<dbReference type="RefSeq" id="WP_090304481.1">
    <property type="nucleotide sequence ID" value="NZ_FNRK01000002.1"/>
</dbReference>
<dbReference type="Proteomes" id="UP000199394">
    <property type="component" value="Unassembled WGS sequence"/>
</dbReference>
<dbReference type="PANTHER" id="PTHR37314:SF4">
    <property type="entry name" value="UPF0700 TRANSMEMBRANE PROTEIN YOAK"/>
    <property type="match status" value="1"/>
</dbReference>
<protein>
    <submittedName>
        <fullName evidence="2">Uncharacterized membrane protein YoaK, UPF0700 family</fullName>
    </submittedName>
</protein>
<accession>A0A1H3XN72</accession>
<dbReference type="AlphaFoldDB" id="A0A1H3XN72"/>
<evidence type="ECO:0000313" key="2">
    <source>
        <dbReference type="EMBL" id="SEA00823.1"/>
    </source>
</evidence>
<feature type="transmembrane region" description="Helical" evidence="1">
    <location>
        <begin position="20"/>
        <end position="38"/>
    </location>
</feature>
<feature type="transmembrane region" description="Helical" evidence="1">
    <location>
        <begin position="122"/>
        <end position="139"/>
    </location>
</feature>
<feature type="transmembrane region" description="Helical" evidence="1">
    <location>
        <begin position="67"/>
        <end position="87"/>
    </location>
</feature>
<dbReference type="EMBL" id="FNRK01000002">
    <property type="protein sequence ID" value="SEA00823.1"/>
    <property type="molecule type" value="Genomic_DNA"/>
</dbReference>
<proteinExistence type="predicted"/>
<evidence type="ECO:0000313" key="3">
    <source>
        <dbReference type="Proteomes" id="UP000199394"/>
    </source>
</evidence>
<keyword evidence="1" id="KW-1133">Transmembrane helix</keyword>
<feature type="transmembrane region" description="Helical" evidence="1">
    <location>
        <begin position="178"/>
        <end position="198"/>
    </location>
</feature>
<dbReference type="STRING" id="81409.SAMN04515656_102135"/>
<keyword evidence="1" id="KW-0812">Transmembrane</keyword>
<keyword evidence="1" id="KW-0472">Membrane</keyword>
<evidence type="ECO:0000256" key="1">
    <source>
        <dbReference type="SAM" id="Phobius"/>
    </source>
</evidence>
<dbReference type="InterPro" id="IPR010699">
    <property type="entry name" value="DUF1275"/>
</dbReference>
<organism evidence="2 3">
    <name type="scientific">Eubacterium aggregans</name>
    <dbReference type="NCBI Taxonomy" id="81409"/>
    <lineage>
        <taxon>Bacteria</taxon>
        <taxon>Bacillati</taxon>
        <taxon>Bacillota</taxon>
        <taxon>Clostridia</taxon>
        <taxon>Eubacteriales</taxon>
        <taxon>Eubacteriaceae</taxon>
        <taxon>Eubacterium</taxon>
    </lineage>
</organism>
<dbReference type="Pfam" id="PF06912">
    <property type="entry name" value="DUF1275"/>
    <property type="match status" value="1"/>
</dbReference>
<reference evidence="2 3" key="1">
    <citation type="submission" date="2016-10" db="EMBL/GenBank/DDBJ databases">
        <authorList>
            <person name="de Groot N.N."/>
        </authorList>
    </citation>
    <scope>NUCLEOTIDE SEQUENCE [LARGE SCALE GENOMIC DNA]</scope>
    <source>
        <strain evidence="2 3">SR12</strain>
    </source>
</reference>
<feature type="transmembrane region" description="Helical" evidence="1">
    <location>
        <begin position="204"/>
        <end position="222"/>
    </location>
</feature>
<gene>
    <name evidence="2" type="ORF">SAMN04515656_102135</name>
</gene>
<dbReference type="PANTHER" id="PTHR37314">
    <property type="entry name" value="SLR0142 PROTEIN"/>
    <property type="match status" value="1"/>
</dbReference>
<sequence>MKERFRKKFEEQLAISESMILCLTLAIVGGFLDAYTYISRGQVFANAQTGNIVLLGIGIAKGEPMAAVHYLLPILAFAVGIVVSEYLKSINSDNLHWRQLVIGIEFVIIAIVGFLSPDNLDYIANVAISFVCALQVQAFRRIHGTPFATTMCTGNLRTGMEFFCVYLKTHDPSKLRKTLQYFLVIAFFALGAFLGAHLTWRWDAHAIFFCNILLAVVFLLLFEEKRFYKEDVIKKTPPQ</sequence>
<keyword evidence="3" id="KW-1185">Reference proteome</keyword>
<feature type="transmembrane region" description="Helical" evidence="1">
    <location>
        <begin position="99"/>
        <end position="116"/>
    </location>
</feature>
<name>A0A1H3XN72_9FIRM</name>